<feature type="domain" description="ABC transmembrane type-1" evidence="8">
    <location>
        <begin position="105"/>
        <end position="325"/>
    </location>
</feature>
<evidence type="ECO:0000256" key="6">
    <source>
        <dbReference type="ARBA" id="ARBA00023136"/>
    </source>
</evidence>
<dbReference type="GO" id="GO:0055085">
    <property type="term" value="P:transmembrane transport"/>
    <property type="evidence" value="ECO:0007669"/>
    <property type="project" value="InterPro"/>
</dbReference>
<name>A0A9D1MXM4_9BACT</name>
<keyword evidence="3" id="KW-1003">Cell membrane</keyword>
<dbReference type="AlphaFoldDB" id="A0A9D1MXM4"/>
<keyword evidence="6 7" id="KW-0472">Membrane</keyword>
<evidence type="ECO:0000256" key="1">
    <source>
        <dbReference type="ARBA" id="ARBA00004651"/>
    </source>
</evidence>
<dbReference type="PANTHER" id="PTHR30465:SF0">
    <property type="entry name" value="OLIGOPEPTIDE TRANSPORT SYSTEM PERMEASE PROTEIN APPB"/>
    <property type="match status" value="1"/>
</dbReference>
<evidence type="ECO:0000256" key="5">
    <source>
        <dbReference type="ARBA" id="ARBA00022989"/>
    </source>
</evidence>
<dbReference type="Proteomes" id="UP000886852">
    <property type="component" value="Unassembled WGS sequence"/>
</dbReference>
<dbReference type="EMBL" id="DVOC01000093">
    <property type="protein sequence ID" value="HIU91397.1"/>
    <property type="molecule type" value="Genomic_DNA"/>
</dbReference>
<evidence type="ECO:0000256" key="2">
    <source>
        <dbReference type="ARBA" id="ARBA00022448"/>
    </source>
</evidence>
<dbReference type="InterPro" id="IPR000515">
    <property type="entry name" value="MetI-like"/>
</dbReference>
<evidence type="ECO:0000313" key="9">
    <source>
        <dbReference type="EMBL" id="HIU91397.1"/>
    </source>
</evidence>
<accession>A0A9D1MXM4</accession>
<dbReference type="CDD" id="cd06261">
    <property type="entry name" value="TM_PBP2"/>
    <property type="match status" value="1"/>
</dbReference>
<gene>
    <name evidence="9" type="ORF">IAC72_05260</name>
</gene>
<evidence type="ECO:0000313" key="10">
    <source>
        <dbReference type="Proteomes" id="UP000886852"/>
    </source>
</evidence>
<dbReference type="Pfam" id="PF00528">
    <property type="entry name" value="BPD_transp_1"/>
    <property type="match status" value="1"/>
</dbReference>
<keyword evidence="2 7" id="KW-0813">Transport</keyword>
<evidence type="ECO:0000256" key="7">
    <source>
        <dbReference type="RuleBase" id="RU363032"/>
    </source>
</evidence>
<dbReference type="SUPFAM" id="SSF161098">
    <property type="entry name" value="MetI-like"/>
    <property type="match status" value="1"/>
</dbReference>
<feature type="transmembrane region" description="Helical" evidence="7">
    <location>
        <begin position="140"/>
        <end position="166"/>
    </location>
</feature>
<feature type="transmembrane region" description="Helical" evidence="7">
    <location>
        <begin position="198"/>
        <end position="217"/>
    </location>
</feature>
<evidence type="ECO:0000259" key="8">
    <source>
        <dbReference type="PROSITE" id="PS50928"/>
    </source>
</evidence>
<evidence type="ECO:0000256" key="3">
    <source>
        <dbReference type="ARBA" id="ARBA00022475"/>
    </source>
</evidence>
<protein>
    <submittedName>
        <fullName evidence="9">ABC transporter permease</fullName>
    </submittedName>
</protein>
<feature type="transmembrane region" description="Helical" evidence="7">
    <location>
        <begin position="105"/>
        <end position="128"/>
    </location>
</feature>
<comment type="similarity">
    <text evidence="7">Belongs to the binding-protein-dependent transport system permease family.</text>
</comment>
<sequence>MLKFIIKRLLISIIILLGVSIILYSLVRMMPTDFVDNKYAEQLQTGTITQEDLDRFKELYGLSDNSFKGIVEGYFGWLGNLAKGDLGISFKYDGKPVAQVISENMWISFAIALVATVLQFLIAIPLGIVSATKQYSAADYIVTVFTMIGISLPTYFFGAIVIKIFAADLGWLPFGGLLDASASYPETFAGFLQKSGDVIVHMIMPIFVSVILSLGGLMRYTRTNMLEVLGADYIRTARAKGLSEKTVIYKHAFRNTLIPLATMLAGILPSLFGGMMITEQVFGLDGIGRLAYNALRDGDIPFIMGYNMFLAVLTVIGTLLSDIMYSIVDPRVKLTK</sequence>
<dbReference type="GO" id="GO:0005886">
    <property type="term" value="C:plasma membrane"/>
    <property type="evidence" value="ECO:0007669"/>
    <property type="project" value="UniProtKB-SubCell"/>
</dbReference>
<evidence type="ECO:0000256" key="4">
    <source>
        <dbReference type="ARBA" id="ARBA00022692"/>
    </source>
</evidence>
<dbReference type="PANTHER" id="PTHR30465">
    <property type="entry name" value="INNER MEMBRANE ABC TRANSPORTER"/>
    <property type="match status" value="1"/>
</dbReference>
<dbReference type="InterPro" id="IPR035906">
    <property type="entry name" value="MetI-like_sf"/>
</dbReference>
<dbReference type="Gene3D" id="1.10.3720.10">
    <property type="entry name" value="MetI-like"/>
    <property type="match status" value="1"/>
</dbReference>
<proteinExistence type="inferred from homology"/>
<feature type="transmembrane region" description="Helical" evidence="7">
    <location>
        <begin position="257"/>
        <end position="277"/>
    </location>
</feature>
<reference evidence="9" key="2">
    <citation type="journal article" date="2021" name="PeerJ">
        <title>Extensive microbial diversity within the chicken gut microbiome revealed by metagenomics and culture.</title>
        <authorList>
            <person name="Gilroy R."/>
            <person name="Ravi A."/>
            <person name="Getino M."/>
            <person name="Pursley I."/>
            <person name="Horton D.L."/>
            <person name="Alikhan N.F."/>
            <person name="Baker D."/>
            <person name="Gharbi K."/>
            <person name="Hall N."/>
            <person name="Watson M."/>
            <person name="Adriaenssens E.M."/>
            <person name="Foster-Nyarko E."/>
            <person name="Jarju S."/>
            <person name="Secka A."/>
            <person name="Antonio M."/>
            <person name="Oren A."/>
            <person name="Chaudhuri R.R."/>
            <person name="La Ragione R."/>
            <person name="Hildebrand F."/>
            <person name="Pallen M.J."/>
        </authorList>
    </citation>
    <scope>NUCLEOTIDE SEQUENCE</scope>
    <source>
        <strain evidence="9">ChiHjej12B11-7776</strain>
    </source>
</reference>
<keyword evidence="5 7" id="KW-1133">Transmembrane helix</keyword>
<comment type="caution">
    <text evidence="9">The sequence shown here is derived from an EMBL/GenBank/DDBJ whole genome shotgun (WGS) entry which is preliminary data.</text>
</comment>
<feature type="transmembrane region" description="Helical" evidence="7">
    <location>
        <begin position="308"/>
        <end position="328"/>
    </location>
</feature>
<feature type="transmembrane region" description="Helical" evidence="7">
    <location>
        <begin position="9"/>
        <end position="27"/>
    </location>
</feature>
<keyword evidence="4 7" id="KW-0812">Transmembrane</keyword>
<organism evidence="9 10">
    <name type="scientific">Candidatus Fimimonas merdipullorum</name>
    <dbReference type="NCBI Taxonomy" id="2840822"/>
    <lineage>
        <taxon>Bacteria</taxon>
        <taxon>Pseudomonadati</taxon>
        <taxon>Myxococcota</taxon>
        <taxon>Myxococcia</taxon>
        <taxon>Myxococcales</taxon>
        <taxon>Cystobacterineae</taxon>
        <taxon>Myxococcaceae</taxon>
        <taxon>Myxococcaceae incertae sedis</taxon>
        <taxon>Candidatus Fimimonas</taxon>
    </lineage>
</organism>
<reference evidence="9" key="1">
    <citation type="submission" date="2020-10" db="EMBL/GenBank/DDBJ databases">
        <authorList>
            <person name="Gilroy R."/>
        </authorList>
    </citation>
    <scope>NUCLEOTIDE SEQUENCE</scope>
    <source>
        <strain evidence="9">ChiHjej12B11-7776</strain>
    </source>
</reference>
<dbReference type="PROSITE" id="PS50928">
    <property type="entry name" value="ABC_TM1"/>
    <property type="match status" value="1"/>
</dbReference>
<comment type="subcellular location">
    <subcellularLocation>
        <location evidence="1 7">Cell membrane</location>
        <topology evidence="1 7">Multi-pass membrane protein</topology>
    </subcellularLocation>
</comment>